<feature type="region of interest" description="Disordered" evidence="1">
    <location>
        <begin position="1"/>
        <end position="74"/>
    </location>
</feature>
<sequence>MTEEAQRKIERTTFEPKSPVSRKDGQIPHRRVLSLDSSALPIKKKFSPPASYAPHKSTKSNEESASVLGKKEGELEHKRRHTFIGTASLDNFLSSLSLPPPPPYITTKTRAKKAFIALTAVEQQFARQPSDMPGGWELVSRITQGMNAENYVTQAQINLGAISLQQFLGMARFDEGDAQRWLVLCKRFLRLPIWMGRRRMRRGRRRGLFGGG</sequence>
<evidence type="ECO:0000313" key="3">
    <source>
        <dbReference type="Proteomes" id="UP000799779"/>
    </source>
</evidence>
<organism evidence="2 3">
    <name type="scientific">Amniculicola lignicola CBS 123094</name>
    <dbReference type="NCBI Taxonomy" id="1392246"/>
    <lineage>
        <taxon>Eukaryota</taxon>
        <taxon>Fungi</taxon>
        <taxon>Dikarya</taxon>
        <taxon>Ascomycota</taxon>
        <taxon>Pezizomycotina</taxon>
        <taxon>Dothideomycetes</taxon>
        <taxon>Pleosporomycetidae</taxon>
        <taxon>Pleosporales</taxon>
        <taxon>Amniculicolaceae</taxon>
        <taxon>Amniculicola</taxon>
    </lineage>
</organism>
<dbReference type="OrthoDB" id="3786670at2759"/>
<keyword evidence="3" id="KW-1185">Reference proteome</keyword>
<reference evidence="2" key="1">
    <citation type="journal article" date="2020" name="Stud. Mycol.">
        <title>101 Dothideomycetes genomes: a test case for predicting lifestyles and emergence of pathogens.</title>
        <authorList>
            <person name="Haridas S."/>
            <person name="Albert R."/>
            <person name="Binder M."/>
            <person name="Bloem J."/>
            <person name="Labutti K."/>
            <person name="Salamov A."/>
            <person name="Andreopoulos B."/>
            <person name="Baker S."/>
            <person name="Barry K."/>
            <person name="Bills G."/>
            <person name="Bluhm B."/>
            <person name="Cannon C."/>
            <person name="Castanera R."/>
            <person name="Culley D."/>
            <person name="Daum C."/>
            <person name="Ezra D."/>
            <person name="Gonzalez J."/>
            <person name="Henrissat B."/>
            <person name="Kuo A."/>
            <person name="Liang C."/>
            <person name="Lipzen A."/>
            <person name="Lutzoni F."/>
            <person name="Magnuson J."/>
            <person name="Mondo S."/>
            <person name="Nolan M."/>
            <person name="Ohm R."/>
            <person name="Pangilinan J."/>
            <person name="Park H.-J."/>
            <person name="Ramirez L."/>
            <person name="Alfaro M."/>
            <person name="Sun H."/>
            <person name="Tritt A."/>
            <person name="Yoshinaga Y."/>
            <person name="Zwiers L.-H."/>
            <person name="Turgeon B."/>
            <person name="Goodwin S."/>
            <person name="Spatafora J."/>
            <person name="Crous P."/>
            <person name="Grigoriev I."/>
        </authorList>
    </citation>
    <scope>NUCLEOTIDE SEQUENCE</scope>
    <source>
        <strain evidence="2">CBS 123094</strain>
    </source>
</reference>
<dbReference type="EMBL" id="ML977636">
    <property type="protein sequence ID" value="KAF1995597.1"/>
    <property type="molecule type" value="Genomic_DNA"/>
</dbReference>
<gene>
    <name evidence="2" type="ORF">P154DRAFT_580659</name>
</gene>
<evidence type="ECO:0000256" key="1">
    <source>
        <dbReference type="SAM" id="MobiDB-lite"/>
    </source>
</evidence>
<accession>A0A6A5W306</accession>
<evidence type="ECO:0000313" key="2">
    <source>
        <dbReference type="EMBL" id="KAF1995597.1"/>
    </source>
</evidence>
<dbReference type="AlphaFoldDB" id="A0A6A5W306"/>
<name>A0A6A5W306_9PLEO</name>
<protein>
    <submittedName>
        <fullName evidence="2">Uncharacterized protein</fullName>
    </submittedName>
</protein>
<dbReference type="Proteomes" id="UP000799779">
    <property type="component" value="Unassembled WGS sequence"/>
</dbReference>
<proteinExistence type="predicted"/>
<feature type="compositionally biased region" description="Basic and acidic residues" evidence="1">
    <location>
        <begin position="1"/>
        <end position="14"/>
    </location>
</feature>